<proteinExistence type="predicted"/>
<protein>
    <recommendedName>
        <fullName evidence="3">Kinesin motor domain-containing protein</fullName>
    </recommendedName>
</protein>
<reference evidence="1" key="1">
    <citation type="journal article" date="2022" name="Int. J. Mol. Sci.">
        <title>Draft Genome of Tanacetum Coccineum: Genomic Comparison of Closely Related Tanacetum-Family Plants.</title>
        <authorList>
            <person name="Yamashiro T."/>
            <person name="Shiraishi A."/>
            <person name="Nakayama K."/>
            <person name="Satake H."/>
        </authorList>
    </citation>
    <scope>NUCLEOTIDE SEQUENCE</scope>
</reference>
<evidence type="ECO:0000313" key="1">
    <source>
        <dbReference type="EMBL" id="GJT63416.1"/>
    </source>
</evidence>
<feature type="non-terminal residue" evidence="1">
    <location>
        <position position="1"/>
    </location>
</feature>
<sequence>QRQVGETVLNDSSSRSHQIITLDVDGKLKCEMGNEDLALEEIYKDFNAFKVKAKHIASCFWCCDTVYFGDSSSYLTVLMW</sequence>
<name>A0ABQ5FJB4_9ASTR</name>
<reference evidence="1" key="2">
    <citation type="submission" date="2022-01" db="EMBL/GenBank/DDBJ databases">
        <authorList>
            <person name="Yamashiro T."/>
            <person name="Shiraishi A."/>
            <person name="Satake H."/>
            <person name="Nakayama K."/>
        </authorList>
    </citation>
    <scope>NUCLEOTIDE SEQUENCE</scope>
</reference>
<accession>A0ABQ5FJB4</accession>
<comment type="caution">
    <text evidence="1">The sequence shown here is derived from an EMBL/GenBank/DDBJ whole genome shotgun (WGS) entry which is preliminary data.</text>
</comment>
<organism evidence="1 2">
    <name type="scientific">Tanacetum coccineum</name>
    <dbReference type="NCBI Taxonomy" id="301880"/>
    <lineage>
        <taxon>Eukaryota</taxon>
        <taxon>Viridiplantae</taxon>
        <taxon>Streptophyta</taxon>
        <taxon>Embryophyta</taxon>
        <taxon>Tracheophyta</taxon>
        <taxon>Spermatophyta</taxon>
        <taxon>Magnoliopsida</taxon>
        <taxon>eudicotyledons</taxon>
        <taxon>Gunneridae</taxon>
        <taxon>Pentapetalae</taxon>
        <taxon>asterids</taxon>
        <taxon>campanulids</taxon>
        <taxon>Asterales</taxon>
        <taxon>Asteraceae</taxon>
        <taxon>Asteroideae</taxon>
        <taxon>Anthemideae</taxon>
        <taxon>Anthemidinae</taxon>
        <taxon>Tanacetum</taxon>
    </lineage>
</organism>
<evidence type="ECO:0008006" key="3">
    <source>
        <dbReference type="Google" id="ProtNLM"/>
    </source>
</evidence>
<evidence type="ECO:0000313" key="2">
    <source>
        <dbReference type="Proteomes" id="UP001151760"/>
    </source>
</evidence>
<dbReference type="Proteomes" id="UP001151760">
    <property type="component" value="Unassembled WGS sequence"/>
</dbReference>
<dbReference type="EMBL" id="BQNB010017459">
    <property type="protein sequence ID" value="GJT63416.1"/>
    <property type="molecule type" value="Genomic_DNA"/>
</dbReference>
<keyword evidence="2" id="KW-1185">Reference proteome</keyword>
<gene>
    <name evidence="1" type="ORF">Tco_1006949</name>
</gene>